<keyword evidence="5" id="KW-1185">Reference proteome</keyword>
<organism evidence="4 5">
    <name type="scientific">Pleurotus ostreatus</name>
    <name type="common">Oyster mushroom</name>
    <name type="synonym">White-rot fungus</name>
    <dbReference type="NCBI Taxonomy" id="5322"/>
    <lineage>
        <taxon>Eukaryota</taxon>
        <taxon>Fungi</taxon>
        <taxon>Dikarya</taxon>
        <taxon>Basidiomycota</taxon>
        <taxon>Agaricomycotina</taxon>
        <taxon>Agaricomycetes</taxon>
        <taxon>Agaricomycetidae</taxon>
        <taxon>Agaricales</taxon>
        <taxon>Pleurotineae</taxon>
        <taxon>Pleurotaceae</taxon>
        <taxon>Pleurotus</taxon>
    </lineage>
</organism>
<evidence type="ECO:0000256" key="2">
    <source>
        <dbReference type="SAM" id="Phobius"/>
    </source>
</evidence>
<dbReference type="OrthoDB" id="108365at2759"/>
<dbReference type="PANTHER" id="PTHR22851">
    <property type="entry name" value="U3 SMALL NUCLEOLAR RNA U3 SNORNA ASSOCIATED PROTEIN"/>
    <property type="match status" value="1"/>
</dbReference>
<dbReference type="InterPro" id="IPR029044">
    <property type="entry name" value="Nucleotide-diphossugar_trans"/>
</dbReference>
<feature type="compositionally biased region" description="Polar residues" evidence="1">
    <location>
        <begin position="1"/>
        <end position="21"/>
    </location>
</feature>
<dbReference type="SUPFAM" id="SSF53448">
    <property type="entry name" value="Nucleotide-diphospho-sugar transferases"/>
    <property type="match status" value="1"/>
</dbReference>
<dbReference type="GO" id="GO:0032040">
    <property type="term" value="C:small-subunit processome"/>
    <property type="evidence" value="ECO:0007669"/>
    <property type="project" value="TreeGrafter"/>
</dbReference>
<feature type="region of interest" description="Disordered" evidence="1">
    <location>
        <begin position="1"/>
        <end position="31"/>
    </location>
</feature>
<feature type="transmembrane region" description="Helical" evidence="2">
    <location>
        <begin position="71"/>
        <end position="89"/>
    </location>
</feature>
<dbReference type="Gene3D" id="3.90.550.20">
    <property type="match status" value="1"/>
</dbReference>
<dbReference type="InterPro" id="IPR051733">
    <property type="entry name" value="WD_repeat_DCAF13/WDSOF1"/>
</dbReference>
<dbReference type="EMBL" id="JACETU010000001">
    <property type="protein sequence ID" value="KAF7440056.1"/>
    <property type="molecule type" value="Genomic_DNA"/>
</dbReference>
<feature type="domain" description="Non-reducing end beta-L-arabinofuranosidase-like GH127 middle" evidence="3">
    <location>
        <begin position="1226"/>
        <end position="1310"/>
    </location>
</feature>
<feature type="region of interest" description="Disordered" evidence="1">
    <location>
        <begin position="689"/>
        <end position="717"/>
    </location>
</feature>
<dbReference type="GO" id="GO:0000462">
    <property type="term" value="P:maturation of SSU-rRNA from tricistronic rRNA transcript (SSU-rRNA, 5.8S rRNA, LSU-rRNA)"/>
    <property type="evidence" value="ECO:0007669"/>
    <property type="project" value="TreeGrafter"/>
</dbReference>
<evidence type="ECO:0000313" key="5">
    <source>
        <dbReference type="Proteomes" id="UP000623687"/>
    </source>
</evidence>
<dbReference type="Pfam" id="PF20736">
    <property type="entry name" value="Glyco_hydro127M"/>
    <property type="match status" value="1"/>
</dbReference>
<keyword evidence="2" id="KW-0812">Transmembrane</keyword>
<dbReference type="Proteomes" id="UP000623687">
    <property type="component" value="Unassembled WGS sequence"/>
</dbReference>
<protein>
    <recommendedName>
        <fullName evidence="3">Non-reducing end beta-L-arabinofuranosidase-like GH127 middle domain-containing protein</fullName>
    </recommendedName>
</protein>
<comment type="caution">
    <text evidence="4">The sequence shown here is derived from an EMBL/GenBank/DDBJ whole genome shotgun (WGS) entry which is preliminary data.</text>
</comment>
<evidence type="ECO:0000259" key="3">
    <source>
        <dbReference type="Pfam" id="PF20736"/>
    </source>
</evidence>
<evidence type="ECO:0000256" key="1">
    <source>
        <dbReference type="SAM" id="MobiDB-lite"/>
    </source>
</evidence>
<accession>A0A8H7A513</accession>
<dbReference type="GeneID" id="59370239"/>
<reference evidence="4" key="1">
    <citation type="submission" date="2019-07" db="EMBL/GenBank/DDBJ databases">
        <authorList>
            <person name="Palmer J.M."/>
        </authorList>
    </citation>
    <scope>NUCLEOTIDE SEQUENCE</scope>
    <source>
        <strain evidence="4">PC9</strain>
    </source>
</reference>
<dbReference type="VEuPathDB" id="FungiDB:PC9H_000398"/>
<proteinExistence type="predicted"/>
<dbReference type="PANTHER" id="PTHR22851:SF1">
    <property type="entry name" value="GLYCOSYLTRANSFERASE FAMILY 32 PROTEIN"/>
    <property type="match status" value="1"/>
</dbReference>
<dbReference type="RefSeq" id="XP_036635900.1">
    <property type="nucleotide sequence ID" value="XM_036770055.1"/>
</dbReference>
<gene>
    <name evidence="4" type="ORF">PC9H_000398</name>
</gene>
<feature type="region of interest" description="Disordered" evidence="1">
    <location>
        <begin position="279"/>
        <end position="302"/>
    </location>
</feature>
<dbReference type="InterPro" id="IPR049046">
    <property type="entry name" value="Beta-AFase-like_GH127_middle"/>
</dbReference>
<keyword evidence="2" id="KW-1133">Transmembrane helix</keyword>
<feature type="compositionally biased region" description="Acidic residues" evidence="1">
    <location>
        <begin position="702"/>
        <end position="714"/>
    </location>
</feature>
<name>A0A8H7A513_PLEOS</name>
<keyword evidence="2" id="KW-0472">Membrane</keyword>
<evidence type="ECO:0000313" key="4">
    <source>
        <dbReference type="EMBL" id="KAF7440056.1"/>
    </source>
</evidence>
<sequence>MAFASSQRHLTNGLPSHSFGNQEKHHRHSAPWTKPVSLAIPGVHTRRLRILVPNTGKLSHLGAGRLGRRRGPLLMCFIALSIFGVYFIVSRRYEGREWMEQWPSQSGDPSTLVFQRQDLQRIWKWEIASGHYPSRASIPKHIGLKEPPHNPAIPPKLRVVPPSRYRPPTTAVAADTDIDTLGTGPKRVYLDIQSKPPDVAYPPRPVPGSIADMDVVMKHCDFSTGKYVRDCLEVLRLGGGLDNGRRVRRGKMDDWKYIFLEQEGPVAQLAEDLDQQPIPIARPASPNVQRERDPNAGLNKKPNTEWESSIALQAVVPSASPAAKNDACDPNNPRVFHMFWTGPFTDKPYLALMSYLFSQNAGIHLLANETGPSVCRPQFWLWINPGPAASVPNPSAVHDMYEQLKTSPWAAPFLHPRFKDIIQFKLWNTTEQLDGVPELKDEWRALSGSLFNSGGQVISVPEEKIKAVESGAGGNSTSTKEDDMLNRTGSKSLSSYDRLSVILSDMARFVLCHRFGGIYLDADTIFLRDWEELWGWKGAFAYRWSRLENYNTAVLRMNKNSALGTFLFRTALKNGLDFHPMTVTKYMADAHLEGLLLRLPDALFDSAWLNTEYFQRERPPQPYFTEFADLFDTPPQNSAAPQALGFEGFFRGAYSYHFHNFWWKPFDPSRNWPDLGPRFIAGERAARHALTTSSPPSPTDAGEAEVDKEDEDSVTDDKRDLDWSAVLKRTFESYIRGERPNMYGEWIHCLEQAYLATFAWKRISKDMISKRIIVAAVALGACALAQTGLAPKKYLTLPLGTVRPSGWLLDQLNVQINGLAGHEHEFYHYVSQTDWTGGTSAYSSLEEAGSYWFNAMVPNAILVNHTVINQKTQAFLDYVLDHQDSTGWLGPEVGTTKPRYLWGRYPFFFGAIQMVENNPALTDRVVNALHKFVPLANTMLKNNGEGVDDWAATRWEDFVMALQWLYDFHPNGKEDLLIDTMKRLKWTGVPWEKVFSAQYFPKTAVEHTPNPFNLPLTWHGVNMAEGLKALPATYRFTHNQSDLDAASLGWDMLFQYHGRPSGIYAADEYLAGLEAVRGTELCLVVVSSFERTGLNHSPSSLPGNHVLVSHVVRFLSSRQADYLLYRGSYLYQVIGDPKFADRVERITYNALPATLTGDMWTRQYLQQQNQIAAKNMNPNPFPNDGAYSNVFGLEPNYPCCTVNHPQGWPKFVSNAFLTTPDQKSLVHLYLGPFSTTATLASGNKVAVNVDTLYPFSDTLTTTITATSAFTYFVRIPSWVVGGTIAINGAAARAVSPSNGLLAVQVTAGTTKFVLNLPAQITTESRPHGSIAVHRGPLHYAYDIARSQKVLARNAQESRAVDLEFDATAPWQYAIDPATLKFSNKAPASGRLPSPIFDAGQPPFTITATACRINWSTGGDTFAAPPPTNTTCTGAQTTITLWPFGATKLRIGELPVFKSA</sequence>